<evidence type="ECO:0000313" key="1">
    <source>
        <dbReference type="EMBL" id="REL36757.1"/>
    </source>
</evidence>
<dbReference type="AlphaFoldDB" id="A0A3E0UJF8"/>
<gene>
    <name evidence="1" type="ORF">DXX92_16340</name>
</gene>
<sequence>MKIKNPHTLKQALANMKLENLSPSPEVSVLLQQALVDENIDTEDIRSLLRAAHRTDEVR</sequence>
<protein>
    <submittedName>
        <fullName evidence="1">Uncharacterized protein</fullName>
    </submittedName>
</protein>
<comment type="caution">
    <text evidence="1">The sequence shown here is derived from an EMBL/GenBank/DDBJ whole genome shotgun (WGS) entry which is preliminary data.</text>
</comment>
<accession>A0A3E0UJF8</accession>
<dbReference type="Proteomes" id="UP000256999">
    <property type="component" value="Unassembled WGS sequence"/>
</dbReference>
<dbReference type="EMBL" id="QUOV01000001">
    <property type="protein sequence ID" value="REL36757.1"/>
    <property type="molecule type" value="Genomic_DNA"/>
</dbReference>
<evidence type="ECO:0000313" key="2">
    <source>
        <dbReference type="Proteomes" id="UP000256999"/>
    </source>
</evidence>
<organism evidence="1 2">
    <name type="scientific">Thalassotalea euphylliae</name>
    <dbReference type="NCBI Taxonomy" id="1655234"/>
    <lineage>
        <taxon>Bacteria</taxon>
        <taxon>Pseudomonadati</taxon>
        <taxon>Pseudomonadota</taxon>
        <taxon>Gammaproteobacteria</taxon>
        <taxon>Alteromonadales</taxon>
        <taxon>Colwelliaceae</taxon>
        <taxon>Thalassotalea</taxon>
    </lineage>
</organism>
<reference evidence="1 2" key="1">
    <citation type="submission" date="2018-08" db="EMBL/GenBank/DDBJ databases">
        <title>Thalassotalea euphylliae genome.</title>
        <authorList>
            <person name="Summers S."/>
            <person name="Rice S.A."/>
            <person name="Freckelton M.L."/>
            <person name="Nedved B.T."/>
            <person name="Hadfield M.G."/>
        </authorList>
    </citation>
    <scope>NUCLEOTIDE SEQUENCE [LARGE SCALE GENOMIC DNA]</scope>
    <source>
        <strain evidence="1 2">H2</strain>
    </source>
</reference>
<proteinExistence type="predicted"/>
<name>A0A3E0UJF8_9GAMM</name>